<sequence>MFRNQASISDYYRALLKQVQDQILKEKDETILHSNTDELVDYYFSHNSFETIEFDSGQPPTFEHKKEVRNVPANRREEFYRNEGDLSFEYESIVITMPIIPNENIKTILELQSSTYSLSGEPQVTIGHSALYFNIDIKGYGFKWDDDKVASEVNGNIESVKTWIGRKNNDITRENAQLKPGIKTFIEQRKSKLNEDGQRINSLIQKINIPLKQKENDAITRIKLDPKPLVQKVKPNPKLPEEYVLDHSKVLDVVSVIDNQGRQFEKTPKTYKTFEEEGLRDVILVSLNSLFEGKATGETFSNKGKTDIYLNIDKGNVLICECKIWGGQALYGKTIDQLLGYLTWRQNFGIMITFVKQKNFSKILNEVQGIVTQHASYKSGFQQISTTHFLSHHALSQDESKSVEIHHLFYNLFCE</sequence>
<name>A0A1G2C0E9_9BACT</name>
<comment type="caution">
    <text evidence="1">The sequence shown here is derived from an EMBL/GenBank/DDBJ whole genome shotgun (WGS) entry which is preliminary data.</text>
</comment>
<gene>
    <name evidence="1" type="ORF">A2406_01345</name>
</gene>
<accession>A0A1G2C0E9</accession>
<organism evidence="1 2">
    <name type="scientific">Candidatus Komeilibacteria bacterium RIFOXYC1_FULL_37_11</name>
    <dbReference type="NCBI Taxonomy" id="1798555"/>
    <lineage>
        <taxon>Bacteria</taxon>
        <taxon>Candidatus Komeiliibacteriota</taxon>
    </lineage>
</organism>
<reference evidence="1 2" key="1">
    <citation type="journal article" date="2016" name="Nat. Commun.">
        <title>Thousands of microbial genomes shed light on interconnected biogeochemical processes in an aquifer system.</title>
        <authorList>
            <person name="Anantharaman K."/>
            <person name="Brown C.T."/>
            <person name="Hug L.A."/>
            <person name="Sharon I."/>
            <person name="Castelle C.J."/>
            <person name="Probst A.J."/>
            <person name="Thomas B.C."/>
            <person name="Singh A."/>
            <person name="Wilkins M.J."/>
            <person name="Karaoz U."/>
            <person name="Brodie E.L."/>
            <person name="Williams K.H."/>
            <person name="Hubbard S.S."/>
            <person name="Banfield J.F."/>
        </authorList>
    </citation>
    <scope>NUCLEOTIDE SEQUENCE [LARGE SCALE GENOMIC DNA]</scope>
</reference>
<evidence type="ECO:0000313" key="1">
    <source>
        <dbReference type="EMBL" id="OGY94915.1"/>
    </source>
</evidence>
<dbReference type="EMBL" id="MHKQ01000001">
    <property type="protein sequence ID" value="OGY94915.1"/>
    <property type="molecule type" value="Genomic_DNA"/>
</dbReference>
<evidence type="ECO:0000313" key="2">
    <source>
        <dbReference type="Proteomes" id="UP000177626"/>
    </source>
</evidence>
<proteinExistence type="predicted"/>
<protein>
    <submittedName>
        <fullName evidence="1">Uncharacterized protein</fullName>
    </submittedName>
</protein>
<dbReference type="AlphaFoldDB" id="A0A1G2C0E9"/>
<dbReference type="Proteomes" id="UP000177626">
    <property type="component" value="Unassembled WGS sequence"/>
</dbReference>